<sequence length="177" mass="19433">MGRPDAPKFYPPGGFTKGRRPANVSTGMSYRDVVVKDSVPRYAPRKSVEIDCEVQLYPKHVMGEQSTNCSSTRKASEEPNGVWEEVEECEIVVAEVFGGLPEIIPKHNEQGLLRNEKAEVEQCQLVGDAAGNLADSELIYEVEETVRVGACIGIDLQESRVQVRSLIQGDGVCNVPQ</sequence>
<evidence type="ECO:0000313" key="1">
    <source>
        <dbReference type="EMBL" id="KAI3730400.1"/>
    </source>
</evidence>
<dbReference type="EMBL" id="CM042038">
    <property type="protein sequence ID" value="KAI3730400.1"/>
    <property type="molecule type" value="Genomic_DNA"/>
</dbReference>
<comment type="caution">
    <text evidence="1">The sequence shown here is derived from an EMBL/GenBank/DDBJ whole genome shotgun (WGS) entry which is preliminary data.</text>
</comment>
<evidence type="ECO:0000313" key="2">
    <source>
        <dbReference type="Proteomes" id="UP001056120"/>
    </source>
</evidence>
<keyword evidence="2" id="KW-1185">Reference proteome</keyword>
<reference evidence="2" key="1">
    <citation type="journal article" date="2022" name="Mol. Ecol. Resour.">
        <title>The genomes of chicory, endive, great burdock and yacon provide insights into Asteraceae palaeo-polyploidization history and plant inulin production.</title>
        <authorList>
            <person name="Fan W."/>
            <person name="Wang S."/>
            <person name="Wang H."/>
            <person name="Wang A."/>
            <person name="Jiang F."/>
            <person name="Liu H."/>
            <person name="Zhao H."/>
            <person name="Xu D."/>
            <person name="Zhang Y."/>
        </authorList>
    </citation>
    <scope>NUCLEOTIDE SEQUENCE [LARGE SCALE GENOMIC DNA]</scope>
    <source>
        <strain evidence="2">cv. Yunnan</strain>
    </source>
</reference>
<organism evidence="1 2">
    <name type="scientific">Smallanthus sonchifolius</name>
    <dbReference type="NCBI Taxonomy" id="185202"/>
    <lineage>
        <taxon>Eukaryota</taxon>
        <taxon>Viridiplantae</taxon>
        <taxon>Streptophyta</taxon>
        <taxon>Embryophyta</taxon>
        <taxon>Tracheophyta</taxon>
        <taxon>Spermatophyta</taxon>
        <taxon>Magnoliopsida</taxon>
        <taxon>eudicotyledons</taxon>
        <taxon>Gunneridae</taxon>
        <taxon>Pentapetalae</taxon>
        <taxon>asterids</taxon>
        <taxon>campanulids</taxon>
        <taxon>Asterales</taxon>
        <taxon>Asteraceae</taxon>
        <taxon>Asteroideae</taxon>
        <taxon>Heliantheae alliance</taxon>
        <taxon>Millerieae</taxon>
        <taxon>Smallanthus</taxon>
    </lineage>
</organism>
<proteinExistence type="predicted"/>
<accession>A0ACB9C866</accession>
<gene>
    <name evidence="1" type="ORF">L1987_61570</name>
</gene>
<dbReference type="Proteomes" id="UP001056120">
    <property type="component" value="Linkage Group LG21"/>
</dbReference>
<name>A0ACB9C866_9ASTR</name>
<reference evidence="1 2" key="2">
    <citation type="journal article" date="2022" name="Mol. Ecol. Resour.">
        <title>The genomes of chicory, endive, great burdock and yacon provide insights into Asteraceae paleo-polyploidization history and plant inulin production.</title>
        <authorList>
            <person name="Fan W."/>
            <person name="Wang S."/>
            <person name="Wang H."/>
            <person name="Wang A."/>
            <person name="Jiang F."/>
            <person name="Liu H."/>
            <person name="Zhao H."/>
            <person name="Xu D."/>
            <person name="Zhang Y."/>
        </authorList>
    </citation>
    <scope>NUCLEOTIDE SEQUENCE [LARGE SCALE GENOMIC DNA]</scope>
    <source>
        <strain evidence="2">cv. Yunnan</strain>
        <tissue evidence="1">Leaves</tissue>
    </source>
</reference>
<protein>
    <submittedName>
        <fullName evidence="1">Uncharacterized protein</fullName>
    </submittedName>
</protein>